<dbReference type="GO" id="GO:0052855">
    <property type="term" value="F:ADP-dependent NAD(P)H-hydrate dehydratase activity"/>
    <property type="evidence" value="ECO:0007669"/>
    <property type="project" value="UniProtKB-UniRule"/>
</dbReference>
<dbReference type="InterPro" id="IPR029056">
    <property type="entry name" value="Ribokinase-like"/>
</dbReference>
<keyword evidence="4 6" id="KW-0520">NAD</keyword>
<feature type="binding site" evidence="6">
    <location>
        <position position="244"/>
    </location>
    <ligand>
        <name>(6S)-NADPHX</name>
        <dbReference type="ChEBI" id="CHEBI:64076"/>
    </ligand>
</feature>
<evidence type="ECO:0000313" key="8">
    <source>
        <dbReference type="EMBL" id="OGK23503.1"/>
    </source>
</evidence>
<organism evidence="8 9">
    <name type="scientific">Candidatus Roizmanbacteria bacterium RIFCSPHIGHO2_02_FULL_37_24</name>
    <dbReference type="NCBI Taxonomy" id="1802037"/>
    <lineage>
        <taxon>Bacteria</taxon>
        <taxon>Candidatus Roizmaniibacteriota</taxon>
    </lineage>
</organism>
<dbReference type="SUPFAM" id="SSF53613">
    <property type="entry name" value="Ribokinase-like"/>
    <property type="match status" value="1"/>
</dbReference>
<keyword evidence="5 6" id="KW-0456">Lyase</keyword>
<feature type="binding site" evidence="6">
    <location>
        <position position="104"/>
    </location>
    <ligand>
        <name>(6S)-NADPHX</name>
        <dbReference type="ChEBI" id="CHEBI:64076"/>
    </ligand>
</feature>
<keyword evidence="2 6" id="KW-0067">ATP-binding</keyword>
<keyword evidence="3 6" id="KW-0521">NADP</keyword>
<dbReference type="PANTHER" id="PTHR12592">
    <property type="entry name" value="ATP-DEPENDENT (S)-NAD(P)H-HYDRATE DEHYDRATASE FAMILY MEMBER"/>
    <property type="match status" value="1"/>
</dbReference>
<feature type="binding site" evidence="6">
    <location>
        <position position="44"/>
    </location>
    <ligand>
        <name>(6S)-NADPHX</name>
        <dbReference type="ChEBI" id="CHEBI:64076"/>
    </ligand>
</feature>
<proteinExistence type="inferred from homology"/>
<gene>
    <name evidence="6" type="primary">nnrD</name>
    <name evidence="8" type="ORF">A3C24_01770</name>
</gene>
<comment type="caution">
    <text evidence="8">The sequence shown here is derived from an EMBL/GenBank/DDBJ whole genome shotgun (WGS) entry which is preliminary data.</text>
</comment>
<evidence type="ECO:0000256" key="4">
    <source>
        <dbReference type="ARBA" id="ARBA00023027"/>
    </source>
</evidence>
<comment type="function">
    <text evidence="6">Catalyzes the dehydration of the S-form of NAD(P)HX at the expense of ADP, which is converted to AMP. Together with NAD(P)HX epimerase, which catalyzes the epimerization of the S- and R-forms, the enzyme allows the repair of both epimers of NAD(P)HX, a damaged form of NAD(P)H that is a result of enzymatic or heat-dependent hydration.</text>
</comment>
<keyword evidence="1 6" id="KW-0547">Nucleotide-binding</keyword>
<dbReference type="GO" id="GO:0046496">
    <property type="term" value="P:nicotinamide nucleotide metabolic process"/>
    <property type="evidence" value="ECO:0007669"/>
    <property type="project" value="UniProtKB-UniRule"/>
</dbReference>
<evidence type="ECO:0000313" key="9">
    <source>
        <dbReference type="Proteomes" id="UP000177159"/>
    </source>
</evidence>
<dbReference type="PANTHER" id="PTHR12592:SF0">
    <property type="entry name" value="ATP-DEPENDENT (S)-NAD(P)H-HYDRATE DEHYDRATASE"/>
    <property type="match status" value="1"/>
</dbReference>
<dbReference type="Pfam" id="PF01256">
    <property type="entry name" value="Carb_kinase"/>
    <property type="match status" value="1"/>
</dbReference>
<dbReference type="CDD" id="cd01171">
    <property type="entry name" value="YXKO-related"/>
    <property type="match status" value="1"/>
</dbReference>
<dbReference type="AlphaFoldDB" id="A0A1F7GXC7"/>
<sequence length="305" mass="33773">MACVDPPSALEEAKKKLYIPPAKSHKGLNGKLLIIGGSRLFHAASIWAAHIASKVVDMVHYSSTRENHEIFVNLKSKFIDGIVVSKHNLLDYVEEDECILVGPGMVRGEISDRIRSANLTFDAICKLKNEPEYTYALTKFLIHTFPHKKFVFDAGALQMMDKNWLTKLKEKAIVTPHILEFENLFGISCSQNDDIQKRKLVTQYAKEYSCVILMKNIKDYVSNGGQSFIIEGGNAGLAKGGTGDVLAGLTGAFYTKSDSVSSCIMASYLLKTSAEDLYNQSGLMYNTSELIIQIGKTSKNVLFDI</sequence>
<dbReference type="GO" id="GO:0005524">
    <property type="term" value="F:ATP binding"/>
    <property type="evidence" value="ECO:0007669"/>
    <property type="project" value="UniProtKB-KW"/>
</dbReference>
<protein>
    <recommendedName>
        <fullName evidence="6">ADP-dependent (S)-NAD(P)H-hydrate dehydratase</fullName>
        <ecNumber evidence="6">4.2.1.136</ecNumber>
    </recommendedName>
    <alternativeName>
        <fullName evidence="6">ADP-dependent NAD(P)HX dehydratase</fullName>
    </alternativeName>
</protein>
<evidence type="ECO:0000256" key="5">
    <source>
        <dbReference type="ARBA" id="ARBA00023239"/>
    </source>
</evidence>
<feature type="domain" description="YjeF C-terminal" evidence="7">
    <location>
        <begin position="9"/>
        <end position="301"/>
    </location>
</feature>
<evidence type="ECO:0000259" key="7">
    <source>
        <dbReference type="PROSITE" id="PS51383"/>
    </source>
</evidence>
<dbReference type="EMBL" id="MFZM01000020">
    <property type="protein sequence ID" value="OGK23503.1"/>
    <property type="molecule type" value="Genomic_DNA"/>
</dbReference>
<comment type="cofactor">
    <cofactor evidence="6">
        <name>Mg(2+)</name>
        <dbReference type="ChEBI" id="CHEBI:18420"/>
    </cofactor>
</comment>
<dbReference type="Gene3D" id="3.40.1190.20">
    <property type="match status" value="1"/>
</dbReference>
<evidence type="ECO:0000256" key="3">
    <source>
        <dbReference type="ARBA" id="ARBA00022857"/>
    </source>
</evidence>
<evidence type="ECO:0000256" key="2">
    <source>
        <dbReference type="ARBA" id="ARBA00022840"/>
    </source>
</evidence>
<dbReference type="InterPro" id="IPR000631">
    <property type="entry name" value="CARKD"/>
</dbReference>
<dbReference type="PROSITE" id="PS51383">
    <property type="entry name" value="YJEF_C_3"/>
    <property type="match status" value="1"/>
</dbReference>
<comment type="catalytic activity">
    <reaction evidence="6">
        <text>(6S)-NADPHX + ADP = AMP + phosphate + NADPH + H(+)</text>
        <dbReference type="Rhea" id="RHEA:32235"/>
        <dbReference type="ChEBI" id="CHEBI:15378"/>
        <dbReference type="ChEBI" id="CHEBI:43474"/>
        <dbReference type="ChEBI" id="CHEBI:57783"/>
        <dbReference type="ChEBI" id="CHEBI:64076"/>
        <dbReference type="ChEBI" id="CHEBI:456215"/>
        <dbReference type="ChEBI" id="CHEBI:456216"/>
        <dbReference type="EC" id="4.2.1.136"/>
    </reaction>
</comment>
<feature type="binding site" evidence="6">
    <location>
        <position position="243"/>
    </location>
    <ligand>
        <name>AMP</name>
        <dbReference type="ChEBI" id="CHEBI:456215"/>
    </ligand>
</feature>
<accession>A0A1F7GXC7</accession>
<feature type="binding site" evidence="6">
    <location>
        <position position="177"/>
    </location>
    <ligand>
        <name>(6S)-NADPHX</name>
        <dbReference type="ChEBI" id="CHEBI:64076"/>
    </ligand>
</feature>
<dbReference type="EC" id="4.2.1.136" evidence="6"/>
<dbReference type="HAMAP" id="MF_01965">
    <property type="entry name" value="NADHX_dehydratase"/>
    <property type="match status" value="1"/>
</dbReference>
<name>A0A1F7GXC7_9BACT</name>
<comment type="similarity">
    <text evidence="6">Belongs to the NnrD/CARKD family.</text>
</comment>
<reference evidence="8 9" key="1">
    <citation type="journal article" date="2016" name="Nat. Commun.">
        <title>Thousands of microbial genomes shed light on interconnected biogeochemical processes in an aquifer system.</title>
        <authorList>
            <person name="Anantharaman K."/>
            <person name="Brown C.T."/>
            <person name="Hug L.A."/>
            <person name="Sharon I."/>
            <person name="Castelle C.J."/>
            <person name="Probst A.J."/>
            <person name="Thomas B.C."/>
            <person name="Singh A."/>
            <person name="Wilkins M.J."/>
            <person name="Karaoz U."/>
            <person name="Brodie E.L."/>
            <person name="Williams K.H."/>
            <person name="Hubbard S.S."/>
            <person name="Banfield J.F."/>
        </authorList>
    </citation>
    <scope>NUCLEOTIDE SEQUENCE [LARGE SCALE GENOMIC DNA]</scope>
</reference>
<dbReference type="GO" id="GO:0110051">
    <property type="term" value="P:metabolite repair"/>
    <property type="evidence" value="ECO:0007669"/>
    <property type="project" value="TreeGrafter"/>
</dbReference>
<comment type="catalytic activity">
    <reaction evidence="6">
        <text>(6S)-NADHX + ADP = AMP + phosphate + NADH + H(+)</text>
        <dbReference type="Rhea" id="RHEA:32223"/>
        <dbReference type="ChEBI" id="CHEBI:15378"/>
        <dbReference type="ChEBI" id="CHEBI:43474"/>
        <dbReference type="ChEBI" id="CHEBI:57945"/>
        <dbReference type="ChEBI" id="CHEBI:64074"/>
        <dbReference type="ChEBI" id="CHEBI:456215"/>
        <dbReference type="ChEBI" id="CHEBI:456216"/>
        <dbReference type="EC" id="4.2.1.136"/>
    </reaction>
</comment>
<comment type="caution">
    <text evidence="6">Lacks conserved residue(s) required for the propagation of feature annotation.</text>
</comment>
<evidence type="ECO:0000256" key="1">
    <source>
        <dbReference type="ARBA" id="ARBA00022741"/>
    </source>
</evidence>
<evidence type="ECO:0000256" key="6">
    <source>
        <dbReference type="HAMAP-Rule" id="MF_01965"/>
    </source>
</evidence>
<dbReference type="Proteomes" id="UP000177159">
    <property type="component" value="Unassembled WGS sequence"/>
</dbReference>
<comment type="subunit">
    <text evidence="6">Homotetramer.</text>
</comment>